<comment type="caution">
    <text evidence="1">The sequence shown here is derived from an EMBL/GenBank/DDBJ whole genome shotgun (WGS) entry which is preliminary data.</text>
</comment>
<evidence type="ECO:0000313" key="2">
    <source>
        <dbReference type="Proteomes" id="UP000762676"/>
    </source>
</evidence>
<organism evidence="1 2">
    <name type="scientific">Elysia marginata</name>
    <dbReference type="NCBI Taxonomy" id="1093978"/>
    <lineage>
        <taxon>Eukaryota</taxon>
        <taxon>Metazoa</taxon>
        <taxon>Spiralia</taxon>
        <taxon>Lophotrochozoa</taxon>
        <taxon>Mollusca</taxon>
        <taxon>Gastropoda</taxon>
        <taxon>Heterobranchia</taxon>
        <taxon>Euthyneura</taxon>
        <taxon>Panpulmonata</taxon>
        <taxon>Sacoglossa</taxon>
        <taxon>Placobranchoidea</taxon>
        <taxon>Plakobranchidae</taxon>
        <taxon>Elysia</taxon>
    </lineage>
</organism>
<proteinExistence type="predicted"/>
<evidence type="ECO:0000313" key="1">
    <source>
        <dbReference type="EMBL" id="GFS27786.1"/>
    </source>
</evidence>
<sequence length="237" mass="27186">MEIRETRWTGNGRLTLGTEETMLYSDHADEEDANHTEGVGLMLSRQAAKSLLGWQPEGSRIVSAMFKTNKKKINLRVINCYAPTNEKREDKREEYAVEVSNRFYALETRGDVEDIEDYWNKIKGVWKAHTGRKSPVKPLVGKNTATTNGGGDEEKKVEMDWAHFKETRQCITRHILVWNPQGCRARGRPRMTWRRETEAEMSSAEKTWRELEEMSQDGWCGGPLLATCASWGAESEE</sequence>
<protein>
    <submittedName>
        <fullName evidence="1">Uncharacterized protein</fullName>
    </submittedName>
</protein>
<gene>
    <name evidence="1" type="ORF">ElyMa_005304100</name>
</gene>
<keyword evidence="2" id="KW-1185">Reference proteome</keyword>
<dbReference type="AlphaFoldDB" id="A0AAV4K4M6"/>
<dbReference type="Proteomes" id="UP000762676">
    <property type="component" value="Unassembled WGS sequence"/>
</dbReference>
<accession>A0AAV4K4M6</accession>
<name>A0AAV4K4M6_9GAST</name>
<reference evidence="1 2" key="1">
    <citation type="journal article" date="2021" name="Elife">
        <title>Chloroplast acquisition without the gene transfer in kleptoplastic sea slugs, Plakobranchus ocellatus.</title>
        <authorList>
            <person name="Maeda T."/>
            <person name="Takahashi S."/>
            <person name="Yoshida T."/>
            <person name="Shimamura S."/>
            <person name="Takaki Y."/>
            <person name="Nagai Y."/>
            <person name="Toyoda A."/>
            <person name="Suzuki Y."/>
            <person name="Arimoto A."/>
            <person name="Ishii H."/>
            <person name="Satoh N."/>
            <person name="Nishiyama T."/>
            <person name="Hasebe M."/>
            <person name="Maruyama T."/>
            <person name="Minagawa J."/>
            <person name="Obokata J."/>
            <person name="Shigenobu S."/>
        </authorList>
    </citation>
    <scope>NUCLEOTIDE SEQUENCE [LARGE SCALE GENOMIC DNA]</scope>
</reference>
<dbReference type="EMBL" id="BMAT01010563">
    <property type="protein sequence ID" value="GFS27786.1"/>
    <property type="molecule type" value="Genomic_DNA"/>
</dbReference>